<dbReference type="AlphaFoldDB" id="A0A068USR8"/>
<evidence type="ECO:0000256" key="1">
    <source>
        <dbReference type="ARBA" id="ARBA00001798"/>
    </source>
</evidence>
<dbReference type="InterPro" id="IPR044066">
    <property type="entry name" value="TRIAD_supradom"/>
</dbReference>
<evidence type="ECO:0000259" key="12">
    <source>
        <dbReference type="PROSITE" id="PS51873"/>
    </source>
</evidence>
<evidence type="ECO:0000256" key="11">
    <source>
        <dbReference type="ARBA" id="ARBA00022833"/>
    </source>
</evidence>
<dbReference type="InterPro" id="IPR031127">
    <property type="entry name" value="E3_UB_ligase_RBR"/>
</dbReference>
<dbReference type="Gene3D" id="1.20.120.1750">
    <property type="match status" value="2"/>
</dbReference>
<evidence type="ECO:0000256" key="10">
    <source>
        <dbReference type="ARBA" id="ARBA00022786"/>
    </source>
</evidence>
<evidence type="ECO:0000256" key="8">
    <source>
        <dbReference type="ARBA" id="ARBA00022737"/>
    </source>
</evidence>
<proteinExistence type="predicted"/>
<dbReference type="InterPro" id="IPR002867">
    <property type="entry name" value="IBR_dom"/>
</dbReference>
<dbReference type="OrthoDB" id="10009520at2759"/>
<dbReference type="InterPro" id="IPR013083">
    <property type="entry name" value="Znf_RING/FYVE/PHD"/>
</dbReference>
<dbReference type="InParanoid" id="A0A068USR8"/>
<evidence type="ECO:0000256" key="7">
    <source>
        <dbReference type="ARBA" id="ARBA00022723"/>
    </source>
</evidence>
<keyword evidence="7" id="KW-0479">Metal-binding</keyword>
<keyword evidence="6" id="KW-0808">Transferase</keyword>
<evidence type="ECO:0000313" key="14">
    <source>
        <dbReference type="Proteomes" id="UP000295252"/>
    </source>
</evidence>
<evidence type="ECO:0000256" key="6">
    <source>
        <dbReference type="ARBA" id="ARBA00022679"/>
    </source>
</evidence>
<evidence type="ECO:0000313" key="13">
    <source>
        <dbReference type="EMBL" id="CDP10658.1"/>
    </source>
</evidence>
<dbReference type="Gene3D" id="3.30.40.10">
    <property type="entry name" value="Zinc/RING finger domain, C3HC4 (zinc finger)"/>
    <property type="match status" value="1"/>
</dbReference>
<dbReference type="Proteomes" id="UP000295252">
    <property type="component" value="Chromosome II"/>
</dbReference>
<evidence type="ECO:0000256" key="5">
    <source>
        <dbReference type="ARBA" id="ARBA00012251"/>
    </source>
</evidence>
<dbReference type="SMART" id="SM00647">
    <property type="entry name" value="IBR"/>
    <property type="match status" value="2"/>
</dbReference>
<comment type="catalytic activity">
    <reaction evidence="1">
        <text>[E2 ubiquitin-conjugating enzyme]-S-ubiquitinyl-L-cysteine + [acceptor protein]-L-lysine = [E2 ubiquitin-conjugating enzyme]-L-cysteine + [acceptor protein]-N(6)-ubiquitinyl-L-lysine.</text>
        <dbReference type="EC" id="2.3.2.31"/>
    </reaction>
</comment>
<dbReference type="GO" id="GO:0008270">
    <property type="term" value="F:zinc ion binding"/>
    <property type="evidence" value="ECO:0007669"/>
    <property type="project" value="UniProtKB-KW"/>
</dbReference>
<evidence type="ECO:0000256" key="3">
    <source>
        <dbReference type="ARBA" id="ARBA00003976"/>
    </source>
</evidence>
<comment type="pathway">
    <text evidence="4">Protein modification; protein ubiquitination.</text>
</comment>
<keyword evidence="11" id="KW-0862">Zinc</keyword>
<feature type="domain" description="RING-type" evidence="12">
    <location>
        <begin position="1"/>
        <end position="194"/>
    </location>
</feature>
<dbReference type="PROSITE" id="PS51873">
    <property type="entry name" value="TRIAD"/>
    <property type="match status" value="1"/>
</dbReference>
<reference evidence="14" key="1">
    <citation type="journal article" date="2014" name="Science">
        <title>The coffee genome provides insight into the convergent evolution of caffeine biosynthesis.</title>
        <authorList>
            <person name="Denoeud F."/>
            <person name="Carretero-Paulet L."/>
            <person name="Dereeper A."/>
            <person name="Droc G."/>
            <person name="Guyot R."/>
            <person name="Pietrella M."/>
            <person name="Zheng C."/>
            <person name="Alberti A."/>
            <person name="Anthony F."/>
            <person name="Aprea G."/>
            <person name="Aury J.M."/>
            <person name="Bento P."/>
            <person name="Bernard M."/>
            <person name="Bocs S."/>
            <person name="Campa C."/>
            <person name="Cenci A."/>
            <person name="Combes M.C."/>
            <person name="Crouzillat D."/>
            <person name="Da Silva C."/>
            <person name="Daddiego L."/>
            <person name="De Bellis F."/>
            <person name="Dussert S."/>
            <person name="Garsmeur O."/>
            <person name="Gayraud T."/>
            <person name="Guignon V."/>
            <person name="Jahn K."/>
            <person name="Jamilloux V."/>
            <person name="Joet T."/>
            <person name="Labadie K."/>
            <person name="Lan T."/>
            <person name="Leclercq J."/>
            <person name="Lepelley M."/>
            <person name="Leroy T."/>
            <person name="Li L.T."/>
            <person name="Librado P."/>
            <person name="Lopez L."/>
            <person name="Munoz A."/>
            <person name="Noel B."/>
            <person name="Pallavicini A."/>
            <person name="Perrotta G."/>
            <person name="Poncet V."/>
            <person name="Pot D."/>
            <person name="Priyono X."/>
            <person name="Rigoreau M."/>
            <person name="Rouard M."/>
            <person name="Rozas J."/>
            <person name="Tranchant-Dubreuil C."/>
            <person name="VanBuren R."/>
            <person name="Zhang Q."/>
            <person name="Andrade A.C."/>
            <person name="Argout X."/>
            <person name="Bertrand B."/>
            <person name="de Kochko A."/>
            <person name="Graziosi G."/>
            <person name="Henry R.J."/>
            <person name="Jayarama X."/>
            <person name="Ming R."/>
            <person name="Nagai C."/>
            <person name="Rounsley S."/>
            <person name="Sankoff D."/>
            <person name="Giuliano G."/>
            <person name="Albert V.A."/>
            <person name="Wincker P."/>
            <person name="Lashermes P."/>
        </authorList>
    </citation>
    <scope>NUCLEOTIDE SEQUENCE [LARGE SCALE GENOMIC DNA]</scope>
    <source>
        <strain evidence="14">cv. DH200-94</strain>
    </source>
</reference>
<keyword evidence="10" id="KW-0833">Ubl conjugation pathway</keyword>
<protein>
    <recommendedName>
        <fullName evidence="5">RBR-type E3 ubiquitin transferase</fullName>
        <ecNumber evidence="5">2.3.2.31</ecNumber>
    </recommendedName>
</protein>
<dbReference type="PANTHER" id="PTHR11685">
    <property type="entry name" value="RBR FAMILY RING FINGER AND IBR DOMAIN-CONTAINING"/>
    <property type="match status" value="1"/>
</dbReference>
<accession>A0A068USR8</accession>
<keyword evidence="14" id="KW-1185">Reference proteome</keyword>
<evidence type="ECO:0000256" key="9">
    <source>
        <dbReference type="ARBA" id="ARBA00022771"/>
    </source>
</evidence>
<name>A0A068USR8_COFCA</name>
<dbReference type="Pfam" id="PF19422">
    <property type="entry name" value="Ariadne"/>
    <property type="match status" value="1"/>
</dbReference>
<comment type="cofactor">
    <cofactor evidence="2">
        <name>Zn(2+)</name>
        <dbReference type="ChEBI" id="CHEBI:29105"/>
    </cofactor>
</comment>
<sequence length="453" mass="52674">MMDCAHCFCNICWTKHFIMKIHEGESRRITCGANGCKAICDEENVRNLVNRRDPHIAKKFSKILLESYVEDNDKVKWCPSVPHCGNAIRVECDEYCEVECACGVQFFFSCSSEAHSPCSCLMWNLWKKKRQDESGTVNSTNTKYCPKCHKPVEKKGGCNRVRCLCGQQFCLICPVTALFILHVLVHLYFCNLIITSTVRACSCYPQVHWQTDFACFLVLHVFSAILPDISVHEGQLLFVSLLHVVNIFWLCGGKTSTSIADHHPCGQYKDDRLEKDGLAQRQSLGYCHNYNQFKANTDSLKLEAKLQSRLNPKIEILEENNHELRDFSWVTVGYNRLFRSRRIPSYSYPFAYYMFCDNQFKNAMEHNDREIKQNLFKDQQQQLQSKVEELSEQLFADWKEGEVLYTRQQIFYLSANIDSRCEKLYDFIEELLPPDHIIVPYRSMGVEKASEFH</sequence>
<evidence type="ECO:0000256" key="4">
    <source>
        <dbReference type="ARBA" id="ARBA00004906"/>
    </source>
</evidence>
<dbReference type="PhylomeDB" id="A0A068USR8"/>
<keyword evidence="9" id="KW-0863">Zinc-finger</keyword>
<dbReference type="SUPFAM" id="SSF57850">
    <property type="entry name" value="RING/U-box"/>
    <property type="match status" value="3"/>
</dbReference>
<keyword evidence="8" id="KW-0677">Repeat</keyword>
<dbReference type="Pfam" id="PF01485">
    <property type="entry name" value="IBR"/>
    <property type="match status" value="2"/>
</dbReference>
<organism evidence="13 14">
    <name type="scientific">Coffea canephora</name>
    <name type="common">Robusta coffee</name>
    <dbReference type="NCBI Taxonomy" id="49390"/>
    <lineage>
        <taxon>Eukaryota</taxon>
        <taxon>Viridiplantae</taxon>
        <taxon>Streptophyta</taxon>
        <taxon>Embryophyta</taxon>
        <taxon>Tracheophyta</taxon>
        <taxon>Spermatophyta</taxon>
        <taxon>Magnoliopsida</taxon>
        <taxon>eudicotyledons</taxon>
        <taxon>Gunneridae</taxon>
        <taxon>Pentapetalae</taxon>
        <taxon>asterids</taxon>
        <taxon>lamiids</taxon>
        <taxon>Gentianales</taxon>
        <taxon>Rubiaceae</taxon>
        <taxon>Ixoroideae</taxon>
        <taxon>Gardenieae complex</taxon>
        <taxon>Bertiereae - Coffeeae clade</taxon>
        <taxon>Coffeeae</taxon>
        <taxon>Coffea</taxon>
    </lineage>
</organism>
<dbReference type="FunFam" id="3.30.40.10:FF:000019">
    <property type="entry name" value="RBR-type E3 ubiquitin transferase"/>
    <property type="match status" value="1"/>
</dbReference>
<comment type="function">
    <text evidence="3">Might act as an E3 ubiquitin-protein ligase, or as part of E3 complex, which accepts ubiquitin from specific E2 ubiquitin-conjugating enzymes and then transfers it to substrates.</text>
</comment>
<dbReference type="EC" id="2.3.2.31" evidence="5"/>
<dbReference type="CDD" id="cd20346">
    <property type="entry name" value="BRcat_RBR_ANKIB1"/>
    <property type="match status" value="1"/>
</dbReference>
<evidence type="ECO:0000256" key="2">
    <source>
        <dbReference type="ARBA" id="ARBA00001947"/>
    </source>
</evidence>
<dbReference type="STRING" id="49390.A0A068USR8"/>
<dbReference type="InterPro" id="IPR045840">
    <property type="entry name" value="Ariadne"/>
</dbReference>
<dbReference type="GO" id="GO:0016567">
    <property type="term" value="P:protein ubiquitination"/>
    <property type="evidence" value="ECO:0007669"/>
    <property type="project" value="UniProtKB-UniPathway"/>
</dbReference>
<dbReference type="Gramene" id="CDP10658">
    <property type="protein sequence ID" value="CDP10658"/>
    <property type="gene ID" value="GSCOC_T00031439001"/>
</dbReference>
<gene>
    <name evidence="13" type="ORF">GSCOC_T00031439001</name>
</gene>
<dbReference type="GO" id="GO:0061630">
    <property type="term" value="F:ubiquitin protein ligase activity"/>
    <property type="evidence" value="ECO:0007669"/>
    <property type="project" value="UniProtKB-EC"/>
</dbReference>
<dbReference type="EMBL" id="HG739130">
    <property type="protein sequence ID" value="CDP10658.1"/>
    <property type="molecule type" value="Genomic_DNA"/>
</dbReference>
<dbReference type="UniPathway" id="UPA00143"/>